<dbReference type="EMBL" id="SOBK01000011">
    <property type="protein sequence ID" value="TDT86816.1"/>
    <property type="molecule type" value="Genomic_DNA"/>
</dbReference>
<name>A0A126QSL0_9BACT</name>
<proteinExistence type="predicted"/>
<dbReference type="Pfam" id="PF00482">
    <property type="entry name" value="T2SSF"/>
    <property type="match status" value="1"/>
</dbReference>
<keyword evidence="4 6" id="KW-1133">Transmembrane helix</keyword>
<dbReference type="AlphaFoldDB" id="A0A126QSL0"/>
<evidence type="ECO:0000313" key="11">
    <source>
        <dbReference type="Proteomes" id="UP000295506"/>
    </source>
</evidence>
<feature type="transmembrane region" description="Helical" evidence="6">
    <location>
        <begin position="282"/>
        <end position="306"/>
    </location>
</feature>
<reference evidence="9 11" key="2">
    <citation type="submission" date="2019-03" db="EMBL/GenBank/DDBJ databases">
        <title>Genomic Encyclopedia of Type Strains, Phase IV (KMG-IV): sequencing the most valuable type-strain genomes for metagenomic binning, comparative biology and taxonomic classification.</title>
        <authorList>
            <person name="Goeker M."/>
        </authorList>
    </citation>
    <scope>NUCLEOTIDE SEQUENCE [LARGE SCALE GENOMIC DNA]</scope>
    <source>
        <strain evidence="9 11">DSM 101483</strain>
    </source>
</reference>
<keyword evidence="2" id="KW-1003">Cell membrane</keyword>
<keyword evidence="10" id="KW-1185">Reference proteome</keyword>
<feature type="transmembrane region" description="Helical" evidence="6">
    <location>
        <begin position="106"/>
        <end position="126"/>
    </location>
</feature>
<evidence type="ECO:0000313" key="8">
    <source>
        <dbReference type="EMBL" id="AMK12707.1"/>
    </source>
</evidence>
<evidence type="ECO:0000313" key="10">
    <source>
        <dbReference type="Proteomes" id="UP000055611"/>
    </source>
</evidence>
<accession>A0A126QSL0</accession>
<evidence type="ECO:0000256" key="5">
    <source>
        <dbReference type="ARBA" id="ARBA00023136"/>
    </source>
</evidence>
<dbReference type="EMBL" id="CP014206">
    <property type="protein sequence ID" value="AMK12707.1"/>
    <property type="molecule type" value="Genomic_DNA"/>
</dbReference>
<dbReference type="RefSeq" id="WP_066806555.1">
    <property type="nucleotide sequence ID" value="NZ_CP014206.1"/>
</dbReference>
<dbReference type="GO" id="GO:0005886">
    <property type="term" value="C:plasma membrane"/>
    <property type="evidence" value="ECO:0007669"/>
    <property type="project" value="UniProtKB-SubCell"/>
</dbReference>
<evidence type="ECO:0000256" key="3">
    <source>
        <dbReference type="ARBA" id="ARBA00022692"/>
    </source>
</evidence>
<dbReference type="PANTHER" id="PTHR35007">
    <property type="entry name" value="INTEGRAL MEMBRANE PROTEIN-RELATED"/>
    <property type="match status" value="1"/>
</dbReference>
<dbReference type="Proteomes" id="UP000055611">
    <property type="component" value="Chromosome"/>
</dbReference>
<keyword evidence="5 6" id="KW-0472">Membrane</keyword>
<comment type="subcellular location">
    <subcellularLocation>
        <location evidence="1">Cell membrane</location>
        <topology evidence="1">Multi-pass membrane protein</topology>
    </subcellularLocation>
</comment>
<evidence type="ECO:0000313" key="9">
    <source>
        <dbReference type="EMBL" id="TDT86816.1"/>
    </source>
</evidence>
<dbReference type="PANTHER" id="PTHR35007:SF2">
    <property type="entry name" value="PILUS ASSEMBLE PROTEIN"/>
    <property type="match status" value="1"/>
</dbReference>
<dbReference type="InterPro" id="IPR018076">
    <property type="entry name" value="T2SS_GspF_dom"/>
</dbReference>
<feature type="transmembrane region" description="Helical" evidence="6">
    <location>
        <begin position="6"/>
        <end position="29"/>
    </location>
</feature>
<dbReference type="KEGG" id="dej:AWY79_17140"/>
<organism evidence="9 11">
    <name type="scientific">Pseudodesulfovibrio indicus</name>
    <dbReference type="NCBI Taxonomy" id="1716143"/>
    <lineage>
        <taxon>Bacteria</taxon>
        <taxon>Pseudomonadati</taxon>
        <taxon>Thermodesulfobacteriota</taxon>
        <taxon>Desulfovibrionia</taxon>
        <taxon>Desulfovibrionales</taxon>
        <taxon>Desulfovibrionaceae</taxon>
    </lineage>
</organism>
<evidence type="ECO:0000256" key="2">
    <source>
        <dbReference type="ARBA" id="ARBA00022475"/>
    </source>
</evidence>
<dbReference type="OrthoDB" id="9810662at2"/>
<feature type="domain" description="Type II secretion system protein GspF" evidence="7">
    <location>
        <begin position="173"/>
        <end position="301"/>
    </location>
</feature>
<feature type="transmembrane region" description="Helical" evidence="6">
    <location>
        <begin position="132"/>
        <end position="154"/>
    </location>
</feature>
<keyword evidence="3 6" id="KW-0812">Transmembrane</keyword>
<dbReference type="Proteomes" id="UP000295506">
    <property type="component" value="Unassembled WGS sequence"/>
</dbReference>
<evidence type="ECO:0000256" key="4">
    <source>
        <dbReference type="ARBA" id="ARBA00022989"/>
    </source>
</evidence>
<sequence>MSDQLIPLFTAFVGFVSVLLAGYGLLGYLSGASESARLKERVSGTTVKRSDALTAPIGSALSGVVDFFGRLGTKIGPTESAEIDKGRMRLVQAGLRKPDSHKIFQGVKGVLAVALAGGFLLYRFLLSPDMTMTMTGFGTVLMATLGVYAPEYWLTKKVNKRKLTVSDELPDALDLLVVCVESGMGLDQAVDRVCHEMRRSGPIISSEFKLLTLELRAGKSRVEALRSLAARVGLDDLNSLTSLLIQADAFGISVGRTLRVYSDAMRVKRSQRAEEKAAKMPVLLLLPLVAFILPALFVAILGPAVIMSMDMFIKMNSR</sequence>
<reference evidence="8 10" key="1">
    <citation type="journal article" date="2016" name="Front. Microbiol.">
        <title>Genome Sequence of the Piezophilic, Mesophilic Sulfate-Reducing Bacterium Desulfovibrio indicus J2T.</title>
        <authorList>
            <person name="Cao J."/>
            <person name="Maignien L."/>
            <person name="Shao Z."/>
            <person name="Alain K."/>
            <person name="Jebbar M."/>
        </authorList>
    </citation>
    <scope>NUCLEOTIDE SEQUENCE [LARGE SCALE GENOMIC DNA]</scope>
    <source>
        <strain evidence="8 10">J2</strain>
    </source>
</reference>
<evidence type="ECO:0000256" key="6">
    <source>
        <dbReference type="SAM" id="Phobius"/>
    </source>
</evidence>
<evidence type="ECO:0000259" key="7">
    <source>
        <dbReference type="Pfam" id="PF00482"/>
    </source>
</evidence>
<gene>
    <name evidence="8" type="ORF">AWY79_17140</name>
    <name evidence="9" type="ORF">EDC59_111134</name>
</gene>
<evidence type="ECO:0000256" key="1">
    <source>
        <dbReference type="ARBA" id="ARBA00004651"/>
    </source>
</evidence>
<protein>
    <submittedName>
        <fullName evidence="9">Tight adherence protein C</fullName>
    </submittedName>
    <submittedName>
        <fullName evidence="8">Type II secretion protein F</fullName>
    </submittedName>
</protein>